<evidence type="ECO:0000256" key="1">
    <source>
        <dbReference type="ARBA" id="ARBA00022801"/>
    </source>
</evidence>
<dbReference type="PANTHER" id="PTHR48081:SF31">
    <property type="entry name" value="STERYL ACETYL HYDROLASE MUG81-RELATED"/>
    <property type="match status" value="1"/>
</dbReference>
<accession>G9MTE5</accession>
<dbReference type="Gene3D" id="3.40.50.1820">
    <property type="entry name" value="alpha/beta hydrolase"/>
    <property type="match status" value="1"/>
</dbReference>
<evidence type="ECO:0000313" key="2">
    <source>
        <dbReference type="EMBL" id="EHK23133.1"/>
    </source>
</evidence>
<dbReference type="PANTHER" id="PTHR48081">
    <property type="entry name" value="AB HYDROLASE SUPERFAMILY PROTEIN C4A8.06C"/>
    <property type="match status" value="1"/>
</dbReference>
<dbReference type="GO" id="GO:0016787">
    <property type="term" value="F:hydrolase activity"/>
    <property type="evidence" value="ECO:0007669"/>
    <property type="project" value="UniProtKB-KW"/>
</dbReference>
<organism evidence="2 3">
    <name type="scientific">Hypocrea virens (strain Gv29-8 / FGSC 10586)</name>
    <name type="common">Gliocladium virens</name>
    <name type="synonym">Trichoderma virens</name>
    <dbReference type="NCBI Taxonomy" id="413071"/>
    <lineage>
        <taxon>Eukaryota</taxon>
        <taxon>Fungi</taxon>
        <taxon>Dikarya</taxon>
        <taxon>Ascomycota</taxon>
        <taxon>Pezizomycotina</taxon>
        <taxon>Sordariomycetes</taxon>
        <taxon>Hypocreomycetidae</taxon>
        <taxon>Hypocreales</taxon>
        <taxon>Hypocreaceae</taxon>
        <taxon>Trichoderma</taxon>
    </lineage>
</organism>
<name>G9MTE5_HYPVG</name>
<dbReference type="SUPFAM" id="SSF53474">
    <property type="entry name" value="alpha/beta-Hydrolases"/>
    <property type="match status" value="1"/>
</dbReference>
<comment type="caution">
    <text evidence="2">The sequence shown here is derived from an EMBL/GenBank/DDBJ whole genome shotgun (WGS) entry which is preliminary data.</text>
</comment>
<dbReference type="RefSeq" id="XP_013957330.1">
    <property type="nucleotide sequence ID" value="XM_014101855.1"/>
</dbReference>
<dbReference type="Proteomes" id="UP000007115">
    <property type="component" value="Unassembled WGS sequence"/>
</dbReference>
<dbReference type="STRING" id="413071.G9MTE5"/>
<evidence type="ECO:0008006" key="4">
    <source>
        <dbReference type="Google" id="ProtNLM"/>
    </source>
</evidence>
<dbReference type="Pfam" id="PF10340">
    <property type="entry name" value="Say1_Mug180"/>
    <property type="match status" value="1"/>
</dbReference>
<dbReference type="InterPro" id="IPR019436">
    <property type="entry name" value="Say1-like"/>
</dbReference>
<dbReference type="HOGENOM" id="CLU_042179_1_1_1"/>
<dbReference type="InParanoid" id="G9MTE5"/>
<dbReference type="InterPro" id="IPR029058">
    <property type="entry name" value="AB_hydrolase_fold"/>
</dbReference>
<dbReference type="InterPro" id="IPR050300">
    <property type="entry name" value="GDXG_lipolytic_enzyme"/>
</dbReference>
<dbReference type="OMA" id="SPWHEEI"/>
<gene>
    <name evidence="2" type="ORF">TRIVIDRAFT_28223</name>
</gene>
<dbReference type="EMBL" id="ABDF02000006">
    <property type="protein sequence ID" value="EHK23133.1"/>
    <property type="molecule type" value="Genomic_DNA"/>
</dbReference>
<dbReference type="VEuPathDB" id="FungiDB:TRIVIDRAFT_28223"/>
<proteinExistence type="predicted"/>
<evidence type="ECO:0000313" key="3">
    <source>
        <dbReference type="Proteomes" id="UP000007115"/>
    </source>
</evidence>
<sequence>MLPVHYSFISPPTDDVYLQLCKRYQTAPNSVELSDGTQAHWIGPSSASKVIINLHGGGYVLPASEFMVDYMFRLQKLVSTSAQPVGILFLSYDLSPTVRYPRQLEQAVALVRYVVEVLNKAPEDIILTGDSAGGNLALGVLSHLSVAHPSPAIPPLKLESKLRGVVLVSPWVSFDFKDASCTKNARKDLLSITTLKRWGEAFMGTPSPHTDNVELYNAPLAAPDEHWRDLMAERVLVLAGKDEVLVDSIDQFSRKLTGALGTDRVTVLIAEGEAHDMPSLDLQFGIEVRGEQAKLMADWIIASFGREG</sequence>
<dbReference type="OrthoDB" id="2152029at2759"/>
<dbReference type="AlphaFoldDB" id="G9MTE5"/>
<keyword evidence="3" id="KW-1185">Reference proteome</keyword>
<dbReference type="eggNOG" id="KOG1515">
    <property type="taxonomic scope" value="Eukaryota"/>
</dbReference>
<dbReference type="GeneID" id="25792634"/>
<reference evidence="2 3" key="1">
    <citation type="journal article" date="2011" name="Genome Biol.">
        <title>Comparative genome sequence analysis underscores mycoparasitism as the ancestral life style of Trichoderma.</title>
        <authorList>
            <person name="Kubicek C.P."/>
            <person name="Herrera-Estrella A."/>
            <person name="Seidl-Seiboth V."/>
            <person name="Martinez D.A."/>
            <person name="Druzhinina I.S."/>
            <person name="Thon M."/>
            <person name="Zeilinger S."/>
            <person name="Casas-Flores S."/>
            <person name="Horwitz B.A."/>
            <person name="Mukherjee P.K."/>
            <person name="Mukherjee M."/>
            <person name="Kredics L."/>
            <person name="Alcaraz L.D."/>
            <person name="Aerts A."/>
            <person name="Antal Z."/>
            <person name="Atanasova L."/>
            <person name="Cervantes-Badillo M.G."/>
            <person name="Challacombe J."/>
            <person name="Chertkov O."/>
            <person name="McCluskey K."/>
            <person name="Coulpier F."/>
            <person name="Deshpande N."/>
            <person name="von Doehren H."/>
            <person name="Ebbole D.J."/>
            <person name="Esquivel-Naranjo E.U."/>
            <person name="Fekete E."/>
            <person name="Flipphi M."/>
            <person name="Glaser F."/>
            <person name="Gomez-Rodriguez E.Y."/>
            <person name="Gruber S."/>
            <person name="Han C."/>
            <person name="Henrissat B."/>
            <person name="Hermosa R."/>
            <person name="Hernandez-Onate M."/>
            <person name="Karaffa L."/>
            <person name="Kosti I."/>
            <person name="Le Crom S."/>
            <person name="Lindquist E."/>
            <person name="Lucas S."/>
            <person name="Luebeck M."/>
            <person name="Luebeck P.S."/>
            <person name="Margeot A."/>
            <person name="Metz B."/>
            <person name="Misra M."/>
            <person name="Nevalainen H."/>
            <person name="Omann M."/>
            <person name="Packer N."/>
            <person name="Perrone G."/>
            <person name="Uresti-Rivera E.E."/>
            <person name="Salamov A."/>
            <person name="Schmoll M."/>
            <person name="Seiboth B."/>
            <person name="Shapiro H."/>
            <person name="Sukno S."/>
            <person name="Tamayo-Ramos J.A."/>
            <person name="Tisch D."/>
            <person name="Wiest A."/>
            <person name="Wilkinson H.H."/>
            <person name="Zhang M."/>
            <person name="Coutinho P.M."/>
            <person name="Kenerley C.M."/>
            <person name="Monte E."/>
            <person name="Baker S.E."/>
            <person name="Grigoriev I.V."/>
        </authorList>
    </citation>
    <scope>NUCLEOTIDE SEQUENCE [LARGE SCALE GENOMIC DNA]</scope>
    <source>
        <strain evidence="3">Gv29-8 / FGSC 10586</strain>
    </source>
</reference>
<keyword evidence="1" id="KW-0378">Hydrolase</keyword>
<protein>
    <recommendedName>
        <fullName evidence="4">Alpha/beta hydrolase fold-3 domain-containing protein</fullName>
    </recommendedName>
</protein>